<dbReference type="PANTHER" id="PTHR23259">
    <property type="entry name" value="RIDDLE"/>
    <property type="match status" value="1"/>
</dbReference>
<dbReference type="PANTHER" id="PTHR23259:SF70">
    <property type="entry name" value="ACCESSORY GLAND PROTEIN ACP62F-RELATED"/>
    <property type="match status" value="1"/>
</dbReference>
<dbReference type="InterPro" id="IPR036084">
    <property type="entry name" value="Ser_inhib-like_sf"/>
</dbReference>
<dbReference type="CDD" id="cd19941">
    <property type="entry name" value="TIL"/>
    <property type="match status" value="2"/>
</dbReference>
<dbReference type="AlphaFoldDB" id="A0A7R9PZT2"/>
<dbReference type="Pfam" id="PF01826">
    <property type="entry name" value="TIL"/>
    <property type="match status" value="2"/>
</dbReference>
<name>A0A7R9PZT2_9ACAR</name>
<keyword evidence="2" id="KW-1015">Disulfide bond</keyword>
<keyword evidence="1" id="KW-0646">Protease inhibitor</keyword>
<proteinExistence type="predicted"/>
<organism evidence="4">
    <name type="scientific">Medioppia subpectinata</name>
    <dbReference type="NCBI Taxonomy" id="1979941"/>
    <lineage>
        <taxon>Eukaryota</taxon>
        <taxon>Metazoa</taxon>
        <taxon>Ecdysozoa</taxon>
        <taxon>Arthropoda</taxon>
        <taxon>Chelicerata</taxon>
        <taxon>Arachnida</taxon>
        <taxon>Acari</taxon>
        <taxon>Acariformes</taxon>
        <taxon>Sarcoptiformes</taxon>
        <taxon>Oribatida</taxon>
        <taxon>Brachypylina</taxon>
        <taxon>Oppioidea</taxon>
        <taxon>Oppiidae</taxon>
        <taxon>Medioppia</taxon>
    </lineage>
</organism>
<feature type="domain" description="TIL" evidence="3">
    <location>
        <begin position="8"/>
        <end position="49"/>
    </location>
</feature>
<evidence type="ECO:0000313" key="4">
    <source>
        <dbReference type="EMBL" id="CAD7626363.1"/>
    </source>
</evidence>
<evidence type="ECO:0000256" key="1">
    <source>
        <dbReference type="ARBA" id="ARBA00022690"/>
    </source>
</evidence>
<gene>
    <name evidence="4" type="ORF">OSB1V03_LOCUS6796</name>
</gene>
<evidence type="ECO:0000256" key="2">
    <source>
        <dbReference type="ARBA" id="ARBA00023157"/>
    </source>
</evidence>
<dbReference type="GO" id="GO:0030414">
    <property type="term" value="F:peptidase inhibitor activity"/>
    <property type="evidence" value="ECO:0007669"/>
    <property type="project" value="UniProtKB-KW"/>
</dbReference>
<dbReference type="InterPro" id="IPR002919">
    <property type="entry name" value="TIL_dom"/>
</dbReference>
<evidence type="ECO:0000259" key="3">
    <source>
        <dbReference type="Pfam" id="PF01826"/>
    </source>
</evidence>
<protein>
    <recommendedName>
        <fullName evidence="3">TIL domain-containing protein</fullName>
    </recommendedName>
</protein>
<dbReference type="EMBL" id="OC858357">
    <property type="protein sequence ID" value="CAD7626363.1"/>
    <property type="molecule type" value="Genomic_DNA"/>
</dbReference>
<accession>A0A7R9PZT2</accession>
<keyword evidence="5" id="KW-1185">Reference proteome</keyword>
<sequence>MLSPKCANGYYSTCGSNCPITCENYNNPPTFCDFVCRVGCVCNKGYVLSGTQVLLSRIRAPLPVCVNGKYSSCASLCEKTCQNVNSPPMMCAAVCVNGCVCNPGYIKESSNSLRCVAAANCA</sequence>
<dbReference type="Gene3D" id="2.10.25.10">
    <property type="entry name" value="Laminin"/>
    <property type="match status" value="2"/>
</dbReference>
<feature type="domain" description="TIL" evidence="3">
    <location>
        <begin position="67"/>
        <end position="121"/>
    </location>
</feature>
<dbReference type="EMBL" id="CAJPIZ010003782">
    <property type="protein sequence ID" value="CAG2106793.1"/>
    <property type="molecule type" value="Genomic_DNA"/>
</dbReference>
<dbReference type="SUPFAM" id="SSF57567">
    <property type="entry name" value="Serine protease inhibitors"/>
    <property type="match status" value="2"/>
</dbReference>
<evidence type="ECO:0000313" key="5">
    <source>
        <dbReference type="Proteomes" id="UP000759131"/>
    </source>
</evidence>
<dbReference type="Proteomes" id="UP000759131">
    <property type="component" value="Unassembled WGS sequence"/>
</dbReference>
<reference evidence="4" key="1">
    <citation type="submission" date="2020-11" db="EMBL/GenBank/DDBJ databases">
        <authorList>
            <person name="Tran Van P."/>
        </authorList>
    </citation>
    <scope>NUCLEOTIDE SEQUENCE</scope>
</reference>
<dbReference type="InterPro" id="IPR051368">
    <property type="entry name" value="SerProtInhib-TIL_Domain"/>
</dbReference>
<dbReference type="OrthoDB" id="6410882at2759"/>